<feature type="binding site" evidence="16">
    <location>
        <position position="132"/>
    </location>
    <ligand>
        <name>ATP</name>
        <dbReference type="ChEBI" id="CHEBI:30616"/>
    </ligand>
</feature>
<comment type="subcellular location">
    <subcellularLocation>
        <location evidence="3 16">Cytoplasm</location>
    </subcellularLocation>
</comment>
<keyword evidence="16" id="KW-0479">Metal-binding</keyword>
<evidence type="ECO:0000256" key="6">
    <source>
        <dbReference type="ARBA" id="ARBA00012102"/>
    </source>
</evidence>
<reference evidence="17 18" key="1">
    <citation type="submission" date="2020-08" db="EMBL/GenBank/DDBJ databases">
        <title>Genomic Encyclopedia of Type Strains, Phase IV (KMG-IV): sequencing the most valuable type-strain genomes for metagenomic binning, comparative biology and taxonomic classification.</title>
        <authorList>
            <person name="Goeker M."/>
        </authorList>
    </citation>
    <scope>NUCLEOTIDE SEQUENCE [LARGE SCALE GENOMIC DNA]</scope>
    <source>
        <strain evidence="17 18">DSM 103526</strain>
    </source>
</reference>
<comment type="similarity">
    <text evidence="14 16">Belongs to the type III pantothenate kinase family.</text>
</comment>
<dbReference type="NCBIfam" id="TIGR00671">
    <property type="entry name" value="baf"/>
    <property type="match status" value="1"/>
</dbReference>
<dbReference type="Gene3D" id="3.30.420.40">
    <property type="match status" value="2"/>
</dbReference>
<dbReference type="GO" id="GO:0046872">
    <property type="term" value="F:metal ion binding"/>
    <property type="evidence" value="ECO:0007669"/>
    <property type="project" value="UniProtKB-KW"/>
</dbReference>
<comment type="function">
    <text evidence="16">Catalyzes the phosphorylation of pantothenate (Pan), the first step in CoA biosynthesis.</text>
</comment>
<dbReference type="NCBIfam" id="NF009855">
    <property type="entry name" value="PRK13321.1"/>
    <property type="match status" value="1"/>
</dbReference>
<feature type="binding site" evidence="16">
    <location>
        <begin position="6"/>
        <end position="13"/>
    </location>
    <ligand>
        <name>ATP</name>
        <dbReference type="ChEBI" id="CHEBI:30616"/>
    </ligand>
</feature>
<sequence length="257" mass="28009">MLLAFDVGNTNIVLGVYKGETLLNSWRMATDKSKTADEYGMLVNQLFQYDGLDLNDVEDVIISSVVPPLMYSLQHMAFKYFKKEAMVVGPGIKTGVNIKYDNPKQVGADRIVNAVAAFEKYGGPLVIVDFGTATTFCAISDKGEYMGGTISPGIKISSEALFQNAAKLPRVELIKPGHVICKNTVSSMQSGIIYGYIGLVDYIVKRMKQELGNHPNTKVIATGGLANLIASESETIDEVNGLLTLEGLRIIYERNKA</sequence>
<evidence type="ECO:0000256" key="2">
    <source>
        <dbReference type="ARBA" id="ARBA00001958"/>
    </source>
</evidence>
<gene>
    <name evidence="16" type="primary">coaX</name>
    <name evidence="17" type="ORF">HNQ80_005184</name>
</gene>
<evidence type="ECO:0000313" key="17">
    <source>
        <dbReference type="EMBL" id="MBB6219006.1"/>
    </source>
</evidence>
<dbReference type="Pfam" id="PF03309">
    <property type="entry name" value="Pan_kinase"/>
    <property type="match status" value="1"/>
</dbReference>
<evidence type="ECO:0000256" key="3">
    <source>
        <dbReference type="ARBA" id="ARBA00004496"/>
    </source>
</evidence>
<evidence type="ECO:0000256" key="1">
    <source>
        <dbReference type="ARBA" id="ARBA00001206"/>
    </source>
</evidence>
<accession>A0A841KZ01</accession>
<comment type="cofactor">
    <cofactor evidence="16">
        <name>NH4(+)</name>
        <dbReference type="ChEBI" id="CHEBI:28938"/>
    </cofactor>
    <cofactor evidence="16">
        <name>K(+)</name>
        <dbReference type="ChEBI" id="CHEBI:29103"/>
    </cofactor>
    <text evidence="16">A monovalent cation. Ammonium or potassium.</text>
</comment>
<dbReference type="PANTHER" id="PTHR34265">
    <property type="entry name" value="TYPE III PANTOTHENATE KINASE"/>
    <property type="match status" value="1"/>
</dbReference>
<keyword evidence="18" id="KW-1185">Reference proteome</keyword>
<evidence type="ECO:0000256" key="14">
    <source>
        <dbReference type="ARBA" id="ARBA00038036"/>
    </source>
</evidence>
<comment type="caution">
    <text evidence="17">The sequence shown here is derived from an EMBL/GenBank/DDBJ whole genome shotgun (WGS) entry which is preliminary data.</text>
</comment>
<dbReference type="NCBIfam" id="NF009848">
    <property type="entry name" value="PRK13318.1-6"/>
    <property type="match status" value="1"/>
</dbReference>
<dbReference type="EMBL" id="JACHEN010000062">
    <property type="protein sequence ID" value="MBB6219006.1"/>
    <property type="molecule type" value="Genomic_DNA"/>
</dbReference>
<dbReference type="RefSeq" id="WP_184314003.1">
    <property type="nucleotide sequence ID" value="NZ_JACHEN010000062.1"/>
</dbReference>
<evidence type="ECO:0000256" key="11">
    <source>
        <dbReference type="ARBA" id="ARBA00022840"/>
    </source>
</evidence>
<name>A0A841KZ01_9FIRM</name>
<evidence type="ECO:0000256" key="13">
    <source>
        <dbReference type="ARBA" id="ARBA00022993"/>
    </source>
</evidence>
<dbReference type="SUPFAM" id="SSF53067">
    <property type="entry name" value="Actin-like ATPase domain"/>
    <property type="match status" value="2"/>
</dbReference>
<comment type="catalytic activity">
    <reaction evidence="1 16">
        <text>(R)-pantothenate + ATP = (R)-4'-phosphopantothenate + ADP + H(+)</text>
        <dbReference type="Rhea" id="RHEA:16373"/>
        <dbReference type="ChEBI" id="CHEBI:10986"/>
        <dbReference type="ChEBI" id="CHEBI:15378"/>
        <dbReference type="ChEBI" id="CHEBI:29032"/>
        <dbReference type="ChEBI" id="CHEBI:30616"/>
        <dbReference type="ChEBI" id="CHEBI:456216"/>
        <dbReference type="EC" id="2.7.1.33"/>
    </reaction>
</comment>
<dbReference type="CDD" id="cd24015">
    <property type="entry name" value="ASKHA_NBD_PanK-III"/>
    <property type="match status" value="1"/>
</dbReference>
<evidence type="ECO:0000256" key="12">
    <source>
        <dbReference type="ARBA" id="ARBA00022958"/>
    </source>
</evidence>
<proteinExistence type="inferred from homology"/>
<evidence type="ECO:0000313" key="18">
    <source>
        <dbReference type="Proteomes" id="UP000579281"/>
    </source>
</evidence>
<keyword evidence="10 16" id="KW-0418">Kinase</keyword>
<keyword evidence="11 16" id="KW-0067">ATP-binding</keyword>
<evidence type="ECO:0000256" key="5">
    <source>
        <dbReference type="ARBA" id="ARBA00011738"/>
    </source>
</evidence>
<evidence type="ECO:0000256" key="15">
    <source>
        <dbReference type="ARBA" id="ARBA00040883"/>
    </source>
</evidence>
<dbReference type="PANTHER" id="PTHR34265:SF1">
    <property type="entry name" value="TYPE III PANTOTHENATE KINASE"/>
    <property type="match status" value="1"/>
</dbReference>
<evidence type="ECO:0000256" key="16">
    <source>
        <dbReference type="HAMAP-Rule" id="MF_01274"/>
    </source>
</evidence>
<dbReference type="InterPro" id="IPR043129">
    <property type="entry name" value="ATPase_NBD"/>
</dbReference>
<comment type="pathway">
    <text evidence="4 16">Cofactor biosynthesis; coenzyme A biosynthesis; CoA from (R)-pantothenate: step 1/5.</text>
</comment>
<keyword evidence="13 16" id="KW-0173">Coenzyme A biosynthesis</keyword>
<keyword evidence="12 16" id="KW-0630">Potassium</keyword>
<feature type="binding site" evidence="16">
    <location>
        <position position="100"/>
    </location>
    <ligand>
        <name>substrate</name>
    </ligand>
</feature>
<dbReference type="GO" id="GO:0004594">
    <property type="term" value="F:pantothenate kinase activity"/>
    <property type="evidence" value="ECO:0007669"/>
    <property type="project" value="UniProtKB-UniRule"/>
</dbReference>
<evidence type="ECO:0000256" key="8">
    <source>
        <dbReference type="ARBA" id="ARBA00022679"/>
    </source>
</evidence>
<organism evidence="17 18">
    <name type="scientific">Anaerosolibacter carboniphilus</name>
    <dbReference type="NCBI Taxonomy" id="1417629"/>
    <lineage>
        <taxon>Bacteria</taxon>
        <taxon>Bacillati</taxon>
        <taxon>Bacillota</taxon>
        <taxon>Clostridia</taxon>
        <taxon>Peptostreptococcales</taxon>
        <taxon>Thermotaleaceae</taxon>
        <taxon>Anaerosolibacter</taxon>
    </lineage>
</organism>
<dbReference type="GO" id="GO:0005524">
    <property type="term" value="F:ATP binding"/>
    <property type="evidence" value="ECO:0007669"/>
    <property type="project" value="UniProtKB-UniRule"/>
</dbReference>
<keyword evidence="8 16" id="KW-0808">Transferase</keyword>
<evidence type="ECO:0000256" key="7">
    <source>
        <dbReference type="ARBA" id="ARBA00022490"/>
    </source>
</evidence>
<evidence type="ECO:0000256" key="10">
    <source>
        <dbReference type="ARBA" id="ARBA00022777"/>
    </source>
</evidence>
<dbReference type="EC" id="2.7.1.33" evidence="6 16"/>
<dbReference type="AlphaFoldDB" id="A0A841KZ01"/>
<evidence type="ECO:0000256" key="4">
    <source>
        <dbReference type="ARBA" id="ARBA00005225"/>
    </source>
</evidence>
<keyword evidence="9 16" id="KW-0547">Nucleotide-binding</keyword>
<keyword evidence="7 16" id="KW-0963">Cytoplasm</keyword>
<evidence type="ECO:0000256" key="9">
    <source>
        <dbReference type="ARBA" id="ARBA00022741"/>
    </source>
</evidence>
<feature type="binding site" evidence="16">
    <location>
        <position position="129"/>
    </location>
    <ligand>
        <name>K(+)</name>
        <dbReference type="ChEBI" id="CHEBI:29103"/>
    </ligand>
</feature>
<feature type="binding site" evidence="16">
    <location>
        <position position="184"/>
    </location>
    <ligand>
        <name>substrate</name>
    </ligand>
</feature>
<comment type="subunit">
    <text evidence="5 16">Homodimer.</text>
</comment>
<dbReference type="HAMAP" id="MF_01274">
    <property type="entry name" value="Pantothen_kinase_3"/>
    <property type="match status" value="1"/>
</dbReference>
<dbReference type="NCBIfam" id="NF009847">
    <property type="entry name" value="PRK13318.1-5"/>
    <property type="match status" value="1"/>
</dbReference>
<feature type="active site" description="Proton acceptor" evidence="16">
    <location>
        <position position="109"/>
    </location>
</feature>
<dbReference type="GO" id="GO:0015937">
    <property type="term" value="P:coenzyme A biosynthetic process"/>
    <property type="evidence" value="ECO:0007669"/>
    <property type="project" value="UniProtKB-UniRule"/>
</dbReference>
<dbReference type="Proteomes" id="UP000579281">
    <property type="component" value="Unassembled WGS sequence"/>
</dbReference>
<dbReference type="UniPathway" id="UPA00241">
    <property type="reaction ID" value="UER00352"/>
</dbReference>
<protein>
    <recommendedName>
        <fullName evidence="15 16">Type III pantothenate kinase</fullName>
        <ecNumber evidence="6 16">2.7.1.33</ecNumber>
    </recommendedName>
    <alternativeName>
        <fullName evidence="16">PanK-III</fullName>
    </alternativeName>
    <alternativeName>
        <fullName evidence="16">Pantothenic acid kinase</fullName>
    </alternativeName>
</protein>
<comment type="cofactor">
    <cofactor evidence="2">
        <name>K(+)</name>
        <dbReference type="ChEBI" id="CHEBI:29103"/>
    </cofactor>
</comment>
<dbReference type="InterPro" id="IPR004619">
    <property type="entry name" value="Type_III_PanK"/>
</dbReference>
<feature type="binding site" evidence="16">
    <location>
        <begin position="107"/>
        <end position="110"/>
    </location>
    <ligand>
        <name>substrate</name>
    </ligand>
</feature>
<dbReference type="GO" id="GO:0005737">
    <property type="term" value="C:cytoplasm"/>
    <property type="evidence" value="ECO:0007669"/>
    <property type="project" value="UniProtKB-SubCell"/>
</dbReference>